<evidence type="ECO:0000313" key="1">
    <source>
        <dbReference type="EMBL" id="TNN46525.1"/>
    </source>
</evidence>
<comment type="caution">
    <text evidence="1">The sequence shown here is derived from an EMBL/GenBank/DDBJ whole genome shotgun (WGS) entry which is preliminary data.</text>
</comment>
<gene>
    <name evidence="1" type="ORF">EYF80_043289</name>
</gene>
<reference evidence="1 2" key="1">
    <citation type="submission" date="2019-03" db="EMBL/GenBank/DDBJ databases">
        <title>First draft genome of Liparis tanakae, snailfish: a comprehensive survey of snailfish specific genes.</title>
        <authorList>
            <person name="Kim W."/>
            <person name="Song I."/>
            <person name="Jeong J.-H."/>
            <person name="Kim D."/>
            <person name="Kim S."/>
            <person name="Ryu S."/>
            <person name="Song J.Y."/>
            <person name="Lee S.K."/>
        </authorList>
    </citation>
    <scope>NUCLEOTIDE SEQUENCE [LARGE SCALE GENOMIC DNA]</scope>
    <source>
        <tissue evidence="1">Muscle</tissue>
    </source>
</reference>
<dbReference type="Proteomes" id="UP000314294">
    <property type="component" value="Unassembled WGS sequence"/>
</dbReference>
<name>A0A4Z2G0A1_9TELE</name>
<proteinExistence type="predicted"/>
<keyword evidence="2" id="KW-1185">Reference proteome</keyword>
<dbReference type="EMBL" id="SRLO01000785">
    <property type="protein sequence ID" value="TNN46525.1"/>
    <property type="molecule type" value="Genomic_DNA"/>
</dbReference>
<sequence length="67" mass="7256">MRSVLERSDPFFLISRVLVVFIPDQRAAGLMEEVGPDLFSAPPSGSEVDAARVAELQRRPGSLSALT</sequence>
<evidence type="ECO:0000313" key="2">
    <source>
        <dbReference type="Proteomes" id="UP000314294"/>
    </source>
</evidence>
<protein>
    <submittedName>
        <fullName evidence="1">Uncharacterized protein</fullName>
    </submittedName>
</protein>
<dbReference type="AlphaFoldDB" id="A0A4Z2G0A1"/>
<accession>A0A4Z2G0A1</accession>
<organism evidence="1 2">
    <name type="scientific">Liparis tanakae</name>
    <name type="common">Tanaka's snailfish</name>
    <dbReference type="NCBI Taxonomy" id="230148"/>
    <lineage>
        <taxon>Eukaryota</taxon>
        <taxon>Metazoa</taxon>
        <taxon>Chordata</taxon>
        <taxon>Craniata</taxon>
        <taxon>Vertebrata</taxon>
        <taxon>Euteleostomi</taxon>
        <taxon>Actinopterygii</taxon>
        <taxon>Neopterygii</taxon>
        <taxon>Teleostei</taxon>
        <taxon>Neoteleostei</taxon>
        <taxon>Acanthomorphata</taxon>
        <taxon>Eupercaria</taxon>
        <taxon>Perciformes</taxon>
        <taxon>Cottioidei</taxon>
        <taxon>Cottales</taxon>
        <taxon>Liparidae</taxon>
        <taxon>Liparis</taxon>
    </lineage>
</organism>